<accession>A0A9P8F029</accession>
<reference evidence="2" key="2">
    <citation type="submission" date="2021-08" db="EMBL/GenBank/DDBJ databases">
        <authorList>
            <person name="Gostincar C."/>
            <person name="Sun X."/>
            <person name="Song Z."/>
            <person name="Gunde-Cimerman N."/>
        </authorList>
    </citation>
    <scope>NUCLEOTIDE SEQUENCE</scope>
    <source>
        <strain evidence="2">EXF-9298</strain>
    </source>
</reference>
<evidence type="ECO:0000313" key="3">
    <source>
        <dbReference type="Proteomes" id="UP000729357"/>
    </source>
</evidence>
<gene>
    <name evidence="2" type="ORF">KCU98_g21935</name>
</gene>
<proteinExistence type="predicted"/>
<dbReference type="AlphaFoldDB" id="A0A9P8F029"/>
<reference evidence="2" key="1">
    <citation type="journal article" date="2021" name="J Fungi (Basel)">
        <title>Virulence traits and population genomics of the black yeast Aureobasidium melanogenum.</title>
        <authorList>
            <person name="Cernosa A."/>
            <person name="Sun X."/>
            <person name="Gostincar C."/>
            <person name="Fang C."/>
            <person name="Gunde-Cimerman N."/>
            <person name="Song Z."/>
        </authorList>
    </citation>
    <scope>NUCLEOTIDE SEQUENCE</scope>
    <source>
        <strain evidence="2">EXF-9298</strain>
    </source>
</reference>
<feature type="non-terminal residue" evidence="2">
    <location>
        <position position="1"/>
    </location>
</feature>
<dbReference type="Proteomes" id="UP000729357">
    <property type="component" value="Unassembled WGS sequence"/>
</dbReference>
<keyword evidence="3" id="KW-1185">Reference proteome</keyword>
<feature type="chain" id="PRO_5040110925" evidence="1">
    <location>
        <begin position="18"/>
        <end position="245"/>
    </location>
</feature>
<dbReference type="EMBL" id="JAHFXS010008034">
    <property type="protein sequence ID" value="KAG9922681.1"/>
    <property type="molecule type" value="Genomic_DNA"/>
</dbReference>
<organism evidence="2 3">
    <name type="scientific">Aureobasidium melanogenum</name>
    <name type="common">Aureobasidium pullulans var. melanogenum</name>
    <dbReference type="NCBI Taxonomy" id="46634"/>
    <lineage>
        <taxon>Eukaryota</taxon>
        <taxon>Fungi</taxon>
        <taxon>Dikarya</taxon>
        <taxon>Ascomycota</taxon>
        <taxon>Pezizomycotina</taxon>
        <taxon>Dothideomycetes</taxon>
        <taxon>Dothideomycetidae</taxon>
        <taxon>Dothideales</taxon>
        <taxon>Saccotheciaceae</taxon>
        <taxon>Aureobasidium</taxon>
    </lineage>
</organism>
<evidence type="ECO:0000256" key="1">
    <source>
        <dbReference type="SAM" id="SignalP"/>
    </source>
</evidence>
<feature type="signal peptide" evidence="1">
    <location>
        <begin position="1"/>
        <end position="17"/>
    </location>
</feature>
<evidence type="ECO:0000313" key="2">
    <source>
        <dbReference type="EMBL" id="KAG9922681.1"/>
    </source>
</evidence>
<protein>
    <submittedName>
        <fullName evidence="2">Uncharacterized protein</fullName>
    </submittedName>
</protein>
<comment type="caution">
    <text evidence="2">The sequence shown here is derived from an EMBL/GenBank/DDBJ whole genome shotgun (WGS) entry which is preliminary data.</text>
</comment>
<keyword evidence="1" id="KW-0732">Signal</keyword>
<name>A0A9P8F029_AURME</name>
<sequence length="245" mass="25388">MRSFIPALIGLATVAVAQNSTVDCVTAYTKCYNFDLSNDNVCSSEASSCKDKCSTQRSNCMSGGSSESVCNARFDSCIGVDSTSNLASSCLAQVIPCYASASHDLTNACDSKIADCKQACSAILDVCQSGSGSTESCQKNYSACLGSNNATVPSSSCIVQAEQAYINNVADNDAAALTATCKQTCGVLLDACQANGKSQDCEESYEKCLGAGQVTTSDVHCVAEVEAMIQAGKSDHDIEAYNAQC</sequence>